<dbReference type="CDD" id="cd04301">
    <property type="entry name" value="NAT_SF"/>
    <property type="match status" value="1"/>
</dbReference>
<keyword evidence="2" id="KW-0808">Transferase</keyword>
<dbReference type="SUPFAM" id="SSF55729">
    <property type="entry name" value="Acyl-CoA N-acyltransferases (Nat)"/>
    <property type="match status" value="1"/>
</dbReference>
<dbReference type="PATRIC" id="fig|997761.3.peg.3479"/>
<gene>
    <name evidence="2" type="ORF">B2K_17665</name>
</gene>
<name>I0BJI0_9BACL</name>
<dbReference type="Pfam" id="PF13302">
    <property type="entry name" value="Acetyltransf_3"/>
    <property type="match status" value="1"/>
</dbReference>
<reference evidence="2 3" key="1">
    <citation type="submission" date="2013-06" db="EMBL/GenBank/DDBJ databases">
        <title>Complete genome sequence of Paenibacillus mucilaginosus K02.</title>
        <authorList>
            <person name="Xiao B."/>
            <person name="Sun L."/>
            <person name="Xiao L."/>
            <person name="Lian B."/>
        </authorList>
    </citation>
    <scope>NUCLEOTIDE SEQUENCE [LARGE SCALE GENOMIC DNA]</scope>
    <source>
        <strain evidence="2 3">K02</strain>
    </source>
</reference>
<proteinExistence type="predicted"/>
<dbReference type="InterPro" id="IPR051531">
    <property type="entry name" value="N-acetyltransferase"/>
</dbReference>
<dbReference type="InterPro" id="IPR016181">
    <property type="entry name" value="Acyl_CoA_acyltransferase"/>
</dbReference>
<dbReference type="PROSITE" id="PS51186">
    <property type="entry name" value="GNAT"/>
    <property type="match status" value="1"/>
</dbReference>
<dbReference type="HOGENOM" id="CLU_013985_28_1_9"/>
<dbReference type="KEGG" id="pmw:B2K_17665"/>
<accession>I0BJI0</accession>
<dbReference type="AlphaFoldDB" id="I0BJI0"/>
<dbReference type="InterPro" id="IPR000182">
    <property type="entry name" value="GNAT_dom"/>
</dbReference>
<dbReference type="GO" id="GO:0016747">
    <property type="term" value="F:acyltransferase activity, transferring groups other than amino-acyl groups"/>
    <property type="evidence" value="ECO:0007669"/>
    <property type="project" value="InterPro"/>
</dbReference>
<dbReference type="PANTHER" id="PTHR43792">
    <property type="entry name" value="GNAT FAMILY, PUTATIVE (AFU_ORTHOLOGUE AFUA_3G00765)-RELATED-RELATED"/>
    <property type="match status" value="1"/>
</dbReference>
<dbReference type="PANTHER" id="PTHR43792:SF13">
    <property type="entry name" value="ACETYLTRANSFERASE"/>
    <property type="match status" value="1"/>
</dbReference>
<protein>
    <submittedName>
        <fullName evidence="2">Acetyltransferase</fullName>
    </submittedName>
</protein>
<evidence type="ECO:0000259" key="1">
    <source>
        <dbReference type="PROSITE" id="PS51186"/>
    </source>
</evidence>
<sequence>MKSQSMKSQSMKLQTNRLLLIPLNLDLIDAAARQDTGAVEAMGYKSNGEWPGPDFLEALPYFREQLIRNNGTRGFDSWIIVEQDTQEIVGGIGFTGDPDPDGRIELGFATNDSRRRKGYCYEAAQALLEWAQKHEEVRLITARCGHDNTGSKRVLSKLGFQADSQDEELIYWIYPASKG</sequence>
<evidence type="ECO:0000313" key="2">
    <source>
        <dbReference type="EMBL" id="AFH62527.1"/>
    </source>
</evidence>
<dbReference type="Gene3D" id="3.40.630.30">
    <property type="match status" value="1"/>
</dbReference>
<feature type="domain" description="N-acetyltransferase" evidence="1">
    <location>
        <begin position="26"/>
        <end position="177"/>
    </location>
</feature>
<evidence type="ECO:0000313" key="3">
    <source>
        <dbReference type="Proteomes" id="UP000007392"/>
    </source>
</evidence>
<dbReference type="Proteomes" id="UP000007392">
    <property type="component" value="Chromosome"/>
</dbReference>
<organism evidence="2 3">
    <name type="scientific">Paenibacillus mucilaginosus K02</name>
    <dbReference type="NCBI Taxonomy" id="997761"/>
    <lineage>
        <taxon>Bacteria</taxon>
        <taxon>Bacillati</taxon>
        <taxon>Bacillota</taxon>
        <taxon>Bacilli</taxon>
        <taxon>Bacillales</taxon>
        <taxon>Paenibacillaceae</taxon>
        <taxon>Paenibacillus</taxon>
    </lineage>
</organism>
<dbReference type="EMBL" id="CP003422">
    <property type="protein sequence ID" value="AFH62527.1"/>
    <property type="molecule type" value="Genomic_DNA"/>
</dbReference>